<dbReference type="RefSeq" id="WP_027097375.1">
    <property type="nucleotide sequence ID" value="NZ_CABJAZ010000004.1"/>
</dbReference>
<dbReference type="Proteomes" id="UP000092714">
    <property type="component" value="Unassembled WGS sequence"/>
</dbReference>
<keyword evidence="3 6" id="KW-0812">Transmembrane</keyword>
<dbReference type="OrthoDB" id="1706094at2"/>
<dbReference type="InterPro" id="IPR013525">
    <property type="entry name" value="ABC2_TM"/>
</dbReference>
<feature type="domain" description="ABC-2 type transporter transmembrane" evidence="7">
    <location>
        <begin position="20"/>
        <end position="345"/>
    </location>
</feature>
<dbReference type="EMBL" id="MAPZ01000016">
    <property type="protein sequence ID" value="OBY11107.1"/>
    <property type="molecule type" value="Genomic_DNA"/>
</dbReference>
<comment type="subcellular location">
    <subcellularLocation>
        <location evidence="1">Cell membrane</location>
        <topology evidence="1">Multi-pass membrane protein</topology>
    </subcellularLocation>
</comment>
<accession>A0A174BV90</accession>
<evidence type="ECO:0000256" key="6">
    <source>
        <dbReference type="SAM" id="Phobius"/>
    </source>
</evidence>
<evidence type="ECO:0000313" key="8">
    <source>
        <dbReference type="EMBL" id="OBY11107.1"/>
    </source>
</evidence>
<evidence type="ECO:0000256" key="3">
    <source>
        <dbReference type="ARBA" id="ARBA00022692"/>
    </source>
</evidence>
<dbReference type="AlphaFoldDB" id="A0A174BV90"/>
<keyword evidence="4 6" id="KW-1133">Transmembrane helix</keyword>
<keyword evidence="5 6" id="KW-0472">Membrane</keyword>
<evidence type="ECO:0000256" key="2">
    <source>
        <dbReference type="ARBA" id="ARBA00022475"/>
    </source>
</evidence>
<keyword evidence="2" id="KW-1003">Cell membrane</keyword>
<protein>
    <submittedName>
        <fullName evidence="8">ABC transporter permease</fullName>
    </submittedName>
</protein>
<dbReference type="GeneID" id="42775211"/>
<sequence length="355" mass="40161">MRLIRVIFINMKRHIKNPLMWAISFLLPMIVLVGMAKAPDDMSGGHIGVICNDNSAYSQELVNELESKYTIKEYEGTPEDNYSELRKNNVGAIYVIENGFGEILKSGRTPEVKVYKTEEEIGSVIGDEIIENYINNKLEEEVKEGLSTNYIETIIEDDIVEDDSQFIMTLMMICYFMMIGGSVITEDIIKLRNQKVLKRTISTANKDYEILGGIFLSIFFLQAILSTIAFLITSKIVGLHSYNIISTILVIVLCSLISTTIVVCVTRWLKNPIITSLATVIFGLLCFGISMVSMNLDSFENVPKIIEKLSIISPFTWMIKIAQNNQYIVPSIVIIFMSLVFFTAGSFRLRDYARE</sequence>
<dbReference type="InterPro" id="IPR051449">
    <property type="entry name" value="ABC-2_transporter_component"/>
</dbReference>
<evidence type="ECO:0000256" key="5">
    <source>
        <dbReference type="ARBA" id="ARBA00023136"/>
    </source>
</evidence>
<feature type="transmembrane region" description="Helical" evidence="6">
    <location>
        <begin position="273"/>
        <end position="294"/>
    </location>
</feature>
<dbReference type="GO" id="GO:0005886">
    <property type="term" value="C:plasma membrane"/>
    <property type="evidence" value="ECO:0007669"/>
    <property type="project" value="UniProtKB-SubCell"/>
</dbReference>
<feature type="transmembrane region" description="Helical" evidence="6">
    <location>
        <begin position="244"/>
        <end position="266"/>
    </location>
</feature>
<reference evidence="8 9" key="1">
    <citation type="submission" date="2016-06" db="EMBL/GenBank/DDBJ databases">
        <authorList>
            <person name="Kjaerup R.B."/>
            <person name="Dalgaard T.S."/>
            <person name="Juul-Madsen H.R."/>
        </authorList>
    </citation>
    <scope>NUCLEOTIDE SEQUENCE [LARGE SCALE GENOMIC DNA]</scope>
    <source>
        <strain evidence="8 9">373-A1</strain>
    </source>
</reference>
<comment type="caution">
    <text evidence="8">The sequence shown here is derived from an EMBL/GenBank/DDBJ whole genome shotgun (WGS) entry which is preliminary data.</text>
</comment>
<feature type="transmembrane region" description="Helical" evidence="6">
    <location>
        <begin position="327"/>
        <end position="347"/>
    </location>
</feature>
<keyword evidence="9" id="KW-1185">Reference proteome</keyword>
<organism evidence="8 9">
    <name type="scientific">Clostridium paraputrificum</name>
    <dbReference type="NCBI Taxonomy" id="29363"/>
    <lineage>
        <taxon>Bacteria</taxon>
        <taxon>Bacillati</taxon>
        <taxon>Bacillota</taxon>
        <taxon>Clostridia</taxon>
        <taxon>Eubacteriales</taxon>
        <taxon>Clostridiaceae</taxon>
        <taxon>Clostridium</taxon>
    </lineage>
</organism>
<evidence type="ECO:0000313" key="9">
    <source>
        <dbReference type="Proteomes" id="UP000092714"/>
    </source>
</evidence>
<gene>
    <name evidence="8" type="ORF">CP373A1_06315</name>
</gene>
<dbReference type="Pfam" id="PF12698">
    <property type="entry name" value="ABC2_membrane_3"/>
    <property type="match status" value="1"/>
</dbReference>
<dbReference type="PANTHER" id="PTHR30294:SF29">
    <property type="entry name" value="MULTIDRUG ABC TRANSPORTER PERMEASE YBHS-RELATED"/>
    <property type="match status" value="1"/>
</dbReference>
<dbReference type="eggNOG" id="COG0842">
    <property type="taxonomic scope" value="Bacteria"/>
</dbReference>
<dbReference type="PANTHER" id="PTHR30294">
    <property type="entry name" value="MEMBRANE COMPONENT OF ABC TRANSPORTER YHHJ-RELATED"/>
    <property type="match status" value="1"/>
</dbReference>
<feature type="transmembrane region" description="Helical" evidence="6">
    <location>
        <begin position="166"/>
        <end position="189"/>
    </location>
</feature>
<dbReference type="GO" id="GO:0140359">
    <property type="term" value="F:ABC-type transporter activity"/>
    <property type="evidence" value="ECO:0007669"/>
    <property type="project" value="InterPro"/>
</dbReference>
<proteinExistence type="predicted"/>
<evidence type="ECO:0000256" key="4">
    <source>
        <dbReference type="ARBA" id="ARBA00022989"/>
    </source>
</evidence>
<dbReference type="Gene3D" id="3.40.1710.10">
    <property type="entry name" value="abc type-2 transporter like domain"/>
    <property type="match status" value="1"/>
</dbReference>
<name>A0A174BV90_9CLOT</name>
<evidence type="ECO:0000256" key="1">
    <source>
        <dbReference type="ARBA" id="ARBA00004651"/>
    </source>
</evidence>
<evidence type="ECO:0000259" key="7">
    <source>
        <dbReference type="Pfam" id="PF12698"/>
    </source>
</evidence>
<feature type="transmembrane region" description="Helical" evidence="6">
    <location>
        <begin position="210"/>
        <end position="232"/>
    </location>
</feature>